<dbReference type="RefSeq" id="WP_129217500.1">
    <property type="nucleotide sequence ID" value="NZ_QYBC01000002.1"/>
</dbReference>
<keyword evidence="1" id="KW-1133">Transmembrane helix</keyword>
<name>A0A4Q2RIZ8_9HYPH</name>
<feature type="transmembrane region" description="Helical" evidence="1">
    <location>
        <begin position="12"/>
        <end position="28"/>
    </location>
</feature>
<feature type="transmembrane region" description="Helical" evidence="1">
    <location>
        <begin position="218"/>
        <end position="239"/>
    </location>
</feature>
<keyword evidence="4" id="KW-1185">Reference proteome</keyword>
<evidence type="ECO:0000313" key="4">
    <source>
        <dbReference type="Proteomes" id="UP000289411"/>
    </source>
</evidence>
<dbReference type="InterPro" id="IPR002656">
    <property type="entry name" value="Acyl_transf_3_dom"/>
</dbReference>
<gene>
    <name evidence="3" type="ORF">D3272_02415</name>
</gene>
<feature type="domain" description="Acyltransferase 3" evidence="2">
    <location>
        <begin position="10"/>
        <end position="332"/>
    </location>
</feature>
<dbReference type="GO" id="GO:0000271">
    <property type="term" value="P:polysaccharide biosynthetic process"/>
    <property type="evidence" value="ECO:0007669"/>
    <property type="project" value="TreeGrafter"/>
</dbReference>
<reference evidence="3 4" key="1">
    <citation type="submission" date="2018-09" db="EMBL/GenBank/DDBJ databases">
        <authorList>
            <person name="Grouzdev D.S."/>
            <person name="Krutkina M.S."/>
        </authorList>
    </citation>
    <scope>NUCLEOTIDE SEQUENCE [LARGE SCALE GENOMIC DNA]</scope>
    <source>
        <strain evidence="3 4">RmlP001</strain>
    </source>
</reference>
<dbReference type="InterPro" id="IPR050879">
    <property type="entry name" value="Acyltransferase_3"/>
</dbReference>
<keyword evidence="1" id="KW-0472">Membrane</keyword>
<keyword evidence="3" id="KW-0012">Acyltransferase</keyword>
<feature type="transmembrane region" description="Helical" evidence="1">
    <location>
        <begin position="89"/>
        <end position="106"/>
    </location>
</feature>
<dbReference type="OrthoDB" id="9767863at2"/>
<feature type="transmembrane region" description="Helical" evidence="1">
    <location>
        <begin position="137"/>
        <end position="158"/>
    </location>
</feature>
<dbReference type="AlphaFoldDB" id="A0A4Q2RIZ8"/>
<accession>A0A4Q2RIZ8</accession>
<organism evidence="3 4">
    <name type="scientific">Lichenibacterium ramalinae</name>
    <dbReference type="NCBI Taxonomy" id="2316527"/>
    <lineage>
        <taxon>Bacteria</taxon>
        <taxon>Pseudomonadati</taxon>
        <taxon>Pseudomonadota</taxon>
        <taxon>Alphaproteobacteria</taxon>
        <taxon>Hyphomicrobiales</taxon>
        <taxon>Lichenihabitantaceae</taxon>
        <taxon>Lichenibacterium</taxon>
    </lineage>
</organism>
<evidence type="ECO:0000259" key="2">
    <source>
        <dbReference type="Pfam" id="PF01757"/>
    </source>
</evidence>
<feature type="transmembrane region" description="Helical" evidence="1">
    <location>
        <begin position="312"/>
        <end position="334"/>
    </location>
</feature>
<feature type="transmembrane region" description="Helical" evidence="1">
    <location>
        <begin position="245"/>
        <end position="264"/>
    </location>
</feature>
<dbReference type="GO" id="GO:0016020">
    <property type="term" value="C:membrane"/>
    <property type="evidence" value="ECO:0007669"/>
    <property type="project" value="TreeGrafter"/>
</dbReference>
<keyword evidence="1" id="KW-0812">Transmembrane</keyword>
<dbReference type="Pfam" id="PF01757">
    <property type="entry name" value="Acyl_transf_3"/>
    <property type="match status" value="1"/>
</dbReference>
<protein>
    <submittedName>
        <fullName evidence="3">Acyltransferase</fullName>
    </submittedName>
</protein>
<feature type="transmembrane region" description="Helical" evidence="1">
    <location>
        <begin position="284"/>
        <end position="306"/>
    </location>
</feature>
<comment type="caution">
    <text evidence="3">The sequence shown here is derived from an EMBL/GenBank/DDBJ whole genome shotgun (WGS) entry which is preliminary data.</text>
</comment>
<dbReference type="PANTHER" id="PTHR23028">
    <property type="entry name" value="ACETYLTRANSFERASE"/>
    <property type="match status" value="1"/>
</dbReference>
<feature type="transmembrane region" description="Helical" evidence="1">
    <location>
        <begin position="48"/>
        <end position="69"/>
    </location>
</feature>
<feature type="transmembrane region" description="Helical" evidence="1">
    <location>
        <begin position="165"/>
        <end position="187"/>
    </location>
</feature>
<reference evidence="3 4" key="2">
    <citation type="submission" date="2019-02" db="EMBL/GenBank/DDBJ databases">
        <title>'Lichenibacterium ramalinii' gen. nov. sp. nov., 'Lichenibacterium minor' gen. nov. sp. nov.</title>
        <authorList>
            <person name="Pankratov T."/>
        </authorList>
    </citation>
    <scope>NUCLEOTIDE SEQUENCE [LARGE SCALE GENOMIC DNA]</scope>
    <source>
        <strain evidence="3 4">RmlP001</strain>
    </source>
</reference>
<proteinExistence type="predicted"/>
<keyword evidence="3" id="KW-0808">Transferase</keyword>
<dbReference type="EMBL" id="QYBC01000002">
    <property type="protein sequence ID" value="RYB06961.1"/>
    <property type="molecule type" value="Genomic_DNA"/>
</dbReference>
<dbReference type="Proteomes" id="UP000289411">
    <property type="component" value="Unassembled WGS sequence"/>
</dbReference>
<feature type="transmembrane region" description="Helical" evidence="1">
    <location>
        <begin position="193"/>
        <end position="211"/>
    </location>
</feature>
<dbReference type="GO" id="GO:0016747">
    <property type="term" value="F:acyltransferase activity, transferring groups other than amino-acyl groups"/>
    <property type="evidence" value="ECO:0007669"/>
    <property type="project" value="InterPro"/>
</dbReference>
<evidence type="ECO:0000313" key="3">
    <source>
        <dbReference type="EMBL" id="RYB06961.1"/>
    </source>
</evidence>
<dbReference type="PANTHER" id="PTHR23028:SF131">
    <property type="entry name" value="BLR2367 PROTEIN"/>
    <property type="match status" value="1"/>
</dbReference>
<sequence length="363" mass="39138">MAAPPRHLSNIQILRGIAAVMVLIYHIGNEFGDRGFPGSFPDVGAGSAGVDIFFVISGFIMVHSTAAAFGRPGAPGLFLARRAVRLVPLYWLVTTVFVAVTLIGAGRNGVTAETARWFAASYAFLFYPHGDGGDFPLYAQGWTLNFEMFFYACFTAVLPLRRGVALWALVAGFALLVTSGLVLSLPWPIDRWANTNIVEFILGLALAEAYGRGIRIGAAPALLLALAGFATFALTIGSVDDWLPYRGFVWGPPALAVVAAAALYRPRRAGPLRHAFEALGDASYALYLVHYAYFVALAAVVGRFITVADVPAPLYGAACFFGAIALAFATYRYVERPMTRGLNRAFGLVRRWQALTEGRTARD</sequence>
<evidence type="ECO:0000256" key="1">
    <source>
        <dbReference type="SAM" id="Phobius"/>
    </source>
</evidence>